<organism evidence="2 3">
    <name type="scientific">Rickenella mellea</name>
    <dbReference type="NCBI Taxonomy" id="50990"/>
    <lineage>
        <taxon>Eukaryota</taxon>
        <taxon>Fungi</taxon>
        <taxon>Dikarya</taxon>
        <taxon>Basidiomycota</taxon>
        <taxon>Agaricomycotina</taxon>
        <taxon>Agaricomycetes</taxon>
        <taxon>Hymenochaetales</taxon>
        <taxon>Rickenellaceae</taxon>
        <taxon>Rickenella</taxon>
    </lineage>
</organism>
<keyword evidence="3" id="KW-1185">Reference proteome</keyword>
<protein>
    <submittedName>
        <fullName evidence="2">Uncharacterized protein</fullName>
    </submittedName>
</protein>
<evidence type="ECO:0000256" key="1">
    <source>
        <dbReference type="SAM" id="MobiDB-lite"/>
    </source>
</evidence>
<dbReference type="EMBL" id="ML170192">
    <property type="protein sequence ID" value="TDL19976.1"/>
    <property type="molecule type" value="Genomic_DNA"/>
</dbReference>
<feature type="region of interest" description="Disordered" evidence="1">
    <location>
        <begin position="49"/>
        <end position="84"/>
    </location>
</feature>
<feature type="region of interest" description="Disordered" evidence="1">
    <location>
        <begin position="133"/>
        <end position="188"/>
    </location>
</feature>
<accession>A0A4Y7PY61</accession>
<feature type="compositionally biased region" description="Polar residues" evidence="1">
    <location>
        <begin position="49"/>
        <end position="66"/>
    </location>
</feature>
<reference evidence="2 3" key="1">
    <citation type="submission" date="2018-06" db="EMBL/GenBank/DDBJ databases">
        <title>A transcriptomic atlas of mushroom development highlights an independent origin of complex multicellularity.</title>
        <authorList>
            <consortium name="DOE Joint Genome Institute"/>
            <person name="Krizsan K."/>
            <person name="Almasi E."/>
            <person name="Merenyi Z."/>
            <person name="Sahu N."/>
            <person name="Viragh M."/>
            <person name="Koszo T."/>
            <person name="Mondo S."/>
            <person name="Kiss B."/>
            <person name="Balint B."/>
            <person name="Kues U."/>
            <person name="Barry K."/>
            <person name="Hegedus J.C."/>
            <person name="Henrissat B."/>
            <person name="Johnson J."/>
            <person name="Lipzen A."/>
            <person name="Ohm R."/>
            <person name="Nagy I."/>
            <person name="Pangilinan J."/>
            <person name="Yan J."/>
            <person name="Xiong Y."/>
            <person name="Grigoriev I.V."/>
            <person name="Hibbett D.S."/>
            <person name="Nagy L.G."/>
        </authorList>
    </citation>
    <scope>NUCLEOTIDE SEQUENCE [LARGE SCALE GENOMIC DNA]</scope>
    <source>
        <strain evidence="2 3">SZMC22713</strain>
    </source>
</reference>
<evidence type="ECO:0000313" key="3">
    <source>
        <dbReference type="Proteomes" id="UP000294933"/>
    </source>
</evidence>
<sequence length="188" mass="20572">MDGIEGGDHGEDFSEETMALAMVSGEGSQDPSLNIHRPGVWYERAKNDTPSNIHISQGPRTSSPSTHPERTRAATSTTTSSMHGYTNIPVRHAWRAAAREHSHLTCERHGHLHLHLHHHLHARAHKRACSTFSATTTTTSSSSHRHANAPVQRAWSAAPPPPPPPPLPAPPPFIFTHRRANTPVPDTL</sequence>
<dbReference type="VEuPathDB" id="FungiDB:BD410DRAFT_805427"/>
<gene>
    <name evidence="2" type="ORF">BD410DRAFT_805427</name>
</gene>
<feature type="compositionally biased region" description="Low complexity" evidence="1">
    <location>
        <begin position="133"/>
        <end position="142"/>
    </location>
</feature>
<name>A0A4Y7PY61_9AGAM</name>
<dbReference type="AlphaFoldDB" id="A0A4Y7PY61"/>
<evidence type="ECO:0000313" key="2">
    <source>
        <dbReference type="EMBL" id="TDL19976.1"/>
    </source>
</evidence>
<dbReference type="Proteomes" id="UP000294933">
    <property type="component" value="Unassembled WGS sequence"/>
</dbReference>
<proteinExistence type="predicted"/>
<feature type="compositionally biased region" description="Pro residues" evidence="1">
    <location>
        <begin position="158"/>
        <end position="173"/>
    </location>
</feature>